<evidence type="ECO:0008006" key="6">
    <source>
        <dbReference type="Google" id="ProtNLM"/>
    </source>
</evidence>
<keyword evidence="5" id="KW-1185">Reference proteome</keyword>
<keyword evidence="3" id="KW-0560">Oxidoreductase</keyword>
<dbReference type="CDD" id="cd05327">
    <property type="entry name" value="retinol-DH_like_SDR_c_like"/>
    <property type="match status" value="1"/>
</dbReference>
<proteinExistence type="inferred from homology"/>
<sequence length="316" mass="34871">MGSYLSLLSESYPPKPRFAVDDIPDLSGKVAIVTGATSGIGKETAKALLSHNAKVYVGSRSKDKGEKVIQEMKIETGKEGVLLELDLSDLRSVKKAAEEFQSKEKRLDMLFNNAGVMSPPKEQVTADGYDLQFGTNVLGHFYFTKLLLPTLLETSKASPEWKPRVIHTSSIVSSLADPLNYDTFKDGPARQAKGPRWLYKQSKLGNTMVANELAERYGEQGIISCSVNPGNIRTELRRHMSPTVENVLGVLTLYPPHLGALTQLWAGTSPEGASMNGKYLVPWARYGTPNPIALDQQARKELWAWLDEQVDKFESS</sequence>
<comment type="caution">
    <text evidence="4">The sequence shown here is derived from an EMBL/GenBank/DDBJ whole genome shotgun (WGS) entry which is preliminary data.</text>
</comment>
<gene>
    <name evidence="4" type="ORF">DFP72DRAFT_895937</name>
</gene>
<comment type="similarity">
    <text evidence="1">Belongs to the short-chain dehydrogenases/reductases (SDR) family.</text>
</comment>
<dbReference type="GO" id="GO:0016491">
    <property type="term" value="F:oxidoreductase activity"/>
    <property type="evidence" value="ECO:0007669"/>
    <property type="project" value="UniProtKB-KW"/>
</dbReference>
<evidence type="ECO:0000256" key="3">
    <source>
        <dbReference type="ARBA" id="ARBA00023002"/>
    </source>
</evidence>
<dbReference type="Pfam" id="PF00106">
    <property type="entry name" value="adh_short"/>
    <property type="match status" value="1"/>
</dbReference>
<dbReference type="PANTHER" id="PTHR24320">
    <property type="entry name" value="RETINOL DEHYDROGENASE"/>
    <property type="match status" value="1"/>
</dbReference>
<dbReference type="AlphaFoldDB" id="A0A8H6HZL9"/>
<dbReference type="EMBL" id="JACGCI010000028">
    <property type="protein sequence ID" value="KAF6756024.1"/>
    <property type="molecule type" value="Genomic_DNA"/>
</dbReference>
<dbReference type="InterPro" id="IPR002347">
    <property type="entry name" value="SDR_fam"/>
</dbReference>
<evidence type="ECO:0000256" key="2">
    <source>
        <dbReference type="ARBA" id="ARBA00022857"/>
    </source>
</evidence>
<accession>A0A8H6HZL9</accession>
<dbReference type="PRINTS" id="PR00081">
    <property type="entry name" value="GDHRDH"/>
</dbReference>
<dbReference type="OrthoDB" id="191139at2759"/>
<protein>
    <recommendedName>
        <fullName evidence="6">NAD(P)-binding protein</fullName>
    </recommendedName>
</protein>
<keyword evidence="2" id="KW-0521">NADP</keyword>
<organism evidence="4 5">
    <name type="scientific">Ephemerocybe angulata</name>
    <dbReference type="NCBI Taxonomy" id="980116"/>
    <lineage>
        <taxon>Eukaryota</taxon>
        <taxon>Fungi</taxon>
        <taxon>Dikarya</taxon>
        <taxon>Basidiomycota</taxon>
        <taxon>Agaricomycotina</taxon>
        <taxon>Agaricomycetes</taxon>
        <taxon>Agaricomycetidae</taxon>
        <taxon>Agaricales</taxon>
        <taxon>Agaricineae</taxon>
        <taxon>Psathyrellaceae</taxon>
        <taxon>Ephemerocybe</taxon>
    </lineage>
</organism>
<name>A0A8H6HZL9_9AGAR</name>
<evidence type="ECO:0000313" key="4">
    <source>
        <dbReference type="EMBL" id="KAF6756024.1"/>
    </source>
</evidence>
<dbReference type="SUPFAM" id="SSF51735">
    <property type="entry name" value="NAD(P)-binding Rossmann-fold domains"/>
    <property type="match status" value="1"/>
</dbReference>
<dbReference type="Proteomes" id="UP000521943">
    <property type="component" value="Unassembled WGS sequence"/>
</dbReference>
<dbReference type="PANTHER" id="PTHR24320:SF282">
    <property type="entry name" value="WW DOMAIN-CONTAINING OXIDOREDUCTASE"/>
    <property type="match status" value="1"/>
</dbReference>
<dbReference type="InterPro" id="IPR036291">
    <property type="entry name" value="NAD(P)-bd_dom_sf"/>
</dbReference>
<evidence type="ECO:0000313" key="5">
    <source>
        <dbReference type="Proteomes" id="UP000521943"/>
    </source>
</evidence>
<dbReference type="Gene3D" id="3.40.50.720">
    <property type="entry name" value="NAD(P)-binding Rossmann-like Domain"/>
    <property type="match status" value="1"/>
</dbReference>
<reference evidence="4 5" key="1">
    <citation type="submission" date="2020-07" db="EMBL/GenBank/DDBJ databases">
        <title>Comparative genomics of pyrophilous fungi reveals a link between fire events and developmental genes.</title>
        <authorList>
            <consortium name="DOE Joint Genome Institute"/>
            <person name="Steindorff A.S."/>
            <person name="Carver A."/>
            <person name="Calhoun S."/>
            <person name="Stillman K."/>
            <person name="Liu H."/>
            <person name="Lipzen A."/>
            <person name="Pangilinan J."/>
            <person name="Labutti K."/>
            <person name="Bruns T.D."/>
            <person name="Grigoriev I.V."/>
        </authorList>
    </citation>
    <scope>NUCLEOTIDE SEQUENCE [LARGE SCALE GENOMIC DNA]</scope>
    <source>
        <strain evidence="4 5">CBS 144469</strain>
    </source>
</reference>
<evidence type="ECO:0000256" key="1">
    <source>
        <dbReference type="ARBA" id="ARBA00006484"/>
    </source>
</evidence>